<dbReference type="GO" id="GO:0140664">
    <property type="term" value="F:ATP-dependent DNA damage sensor activity"/>
    <property type="evidence" value="ECO:0007669"/>
    <property type="project" value="InterPro"/>
</dbReference>
<feature type="region of interest" description="Disordered" evidence="5">
    <location>
        <begin position="921"/>
        <end position="944"/>
    </location>
</feature>
<keyword evidence="8" id="KW-1185">Reference proteome</keyword>
<evidence type="ECO:0000259" key="6">
    <source>
        <dbReference type="PROSITE" id="PS00486"/>
    </source>
</evidence>
<dbReference type="Gene3D" id="3.40.50.300">
    <property type="entry name" value="P-loop containing nucleotide triphosphate hydrolases"/>
    <property type="match status" value="2"/>
</dbReference>
<feature type="compositionally biased region" description="Acidic residues" evidence="5">
    <location>
        <begin position="68"/>
        <end position="79"/>
    </location>
</feature>
<evidence type="ECO:0000313" key="7">
    <source>
        <dbReference type="EMBL" id="KAG0658910.1"/>
    </source>
</evidence>
<feature type="domain" description="DNA mismatch repair proteins mutS family" evidence="6">
    <location>
        <begin position="739"/>
        <end position="755"/>
    </location>
</feature>
<dbReference type="SMART" id="SM00534">
    <property type="entry name" value="MUTSac"/>
    <property type="match status" value="1"/>
</dbReference>
<dbReference type="PANTHER" id="PTHR11361:SF20">
    <property type="entry name" value="MUTS PROTEIN HOMOLOG 5"/>
    <property type="match status" value="1"/>
</dbReference>
<dbReference type="SMART" id="SM00533">
    <property type="entry name" value="MUTSd"/>
    <property type="match status" value="1"/>
</dbReference>
<feature type="region of interest" description="Disordered" evidence="5">
    <location>
        <begin position="1"/>
        <end position="79"/>
    </location>
</feature>
<comment type="similarity">
    <text evidence="1">Belongs to the DNA mismatch repair MutS family.</text>
</comment>
<gene>
    <name evidence="7" type="primary">MSH5</name>
    <name evidence="7" type="ORF">C6P46_005530</name>
</gene>
<dbReference type="PIRSF" id="PIRSF037677">
    <property type="entry name" value="DNA_mis_repair_Msh6"/>
    <property type="match status" value="1"/>
</dbReference>
<dbReference type="SUPFAM" id="SSF48334">
    <property type="entry name" value="DNA repair protein MutS, domain III"/>
    <property type="match status" value="1"/>
</dbReference>
<comment type="caution">
    <text evidence="7">The sequence shown here is derived from an EMBL/GenBank/DDBJ whole genome shotgun (WGS) entry which is preliminary data.</text>
</comment>
<keyword evidence="3" id="KW-0067">ATP-binding</keyword>
<dbReference type="InterPro" id="IPR000432">
    <property type="entry name" value="DNA_mismatch_repair_MutS_C"/>
</dbReference>
<dbReference type="GO" id="GO:0051026">
    <property type="term" value="P:chiasma assembly"/>
    <property type="evidence" value="ECO:0007669"/>
    <property type="project" value="TreeGrafter"/>
</dbReference>
<evidence type="ECO:0000256" key="3">
    <source>
        <dbReference type="ARBA" id="ARBA00022840"/>
    </source>
</evidence>
<dbReference type="GO" id="GO:0005524">
    <property type="term" value="F:ATP binding"/>
    <property type="evidence" value="ECO:0007669"/>
    <property type="project" value="UniProtKB-KW"/>
</dbReference>
<dbReference type="PANTHER" id="PTHR11361">
    <property type="entry name" value="DNA MISMATCH REPAIR PROTEIN MUTS FAMILY MEMBER"/>
    <property type="match status" value="1"/>
</dbReference>
<dbReference type="AlphaFoldDB" id="A0A9P6VXU1"/>
<evidence type="ECO:0000256" key="2">
    <source>
        <dbReference type="ARBA" id="ARBA00022741"/>
    </source>
</evidence>
<organism evidence="7 8">
    <name type="scientific">Rhodotorula mucilaginosa</name>
    <name type="common">Yeast</name>
    <name type="synonym">Rhodotorula rubra</name>
    <dbReference type="NCBI Taxonomy" id="5537"/>
    <lineage>
        <taxon>Eukaryota</taxon>
        <taxon>Fungi</taxon>
        <taxon>Dikarya</taxon>
        <taxon>Basidiomycota</taxon>
        <taxon>Pucciniomycotina</taxon>
        <taxon>Microbotryomycetes</taxon>
        <taxon>Sporidiobolales</taxon>
        <taxon>Sporidiobolaceae</taxon>
        <taxon>Rhodotorula</taxon>
    </lineage>
</organism>
<accession>A0A9P6VXU1</accession>
<sequence>MFAGQQRRSRGSQAASGTSAPSTVISQHQAAAGSTAGRGGVRQVRWGPDPNVADGGEPSLAAGRTDEGDNDDDDDDDEDEQLVTTSILAINAAKGKVGCSYYDAMTNKLYFIEDQRDSTEWDLCSLIVEQVLPTSVLTSANADYTFLKSLEDKLATLSLPPSATATASSSAAASTTDTETATGKIQIEYRPARDFYSTAGKHALNRVKVLDSDHDDSEPRELEEEIERMLDDRATRQIELGLEALLNNLSANPLTLGCAGALLEHMSTVRARAGDLQGHAIELSSVELLRLDKIMIINSDALTSLQVFRDEAHAATHSRATKEGLSLFGIANLTRTPLGRAKMRDWFLRPSLELNVIEQRHDAVECFLLEDNRHVVDAIRSHIREIKNTPLLLKKLGGGSMHMKDWQVVWKLTFVAIMIRDALVTLSHRHAIEAIDTFCESFDAVAFKHIGSMLNEVIDWAEGELENGRVCVRSGIDESLDEMRRKYSGLDSFLSHVAADMARDVPPELAHELSVVYFPQLGYLATVPHRDGDVDVASFAEIGWTYQFLTENQAYFKNEKCRDMDRHLGDLQCFIADKEIEIIHALLEHVMRIQAQLLAVSHAAAELECLIAFAEAARLYDWTRPVMTSEPVCKILKGRHPLAESCVEHFVPNNTALVAGQSRPCVKTELKEEEDEESAAEDRDSSLDESSMLIITGANFSGKSILLKQIALITYMAHIAFMIDLQQISFALRNCTRRSLLIVDEFGKGTEPDDGAGLFCGVVEYLLKLGSQAPRTVFATHFQHVFLNGVLSRQLPFVLAHMEVFVDDRETKRSVSGTGTEETAGTENLTYLYRFHELRALALGSISLCPGLAVSSNALACAGLFGIPPEVLSRAAFVTECISTFQLDKLLLKAVEEMEPTEMAELQEAERIVREFLAWEEELGSSPEEEVEGGGDGKEGDAEELRKQVRALLEGVKSQ</sequence>
<dbReference type="Gene3D" id="1.10.1420.10">
    <property type="match status" value="1"/>
</dbReference>
<evidence type="ECO:0000256" key="5">
    <source>
        <dbReference type="SAM" id="MobiDB-lite"/>
    </source>
</evidence>
<evidence type="ECO:0000313" key="8">
    <source>
        <dbReference type="Proteomes" id="UP000777482"/>
    </source>
</evidence>
<dbReference type="PROSITE" id="PS00486">
    <property type="entry name" value="DNA_MISMATCH_REPAIR_2"/>
    <property type="match status" value="1"/>
</dbReference>
<dbReference type="SUPFAM" id="SSF52540">
    <property type="entry name" value="P-loop containing nucleoside triphosphate hydrolases"/>
    <property type="match status" value="1"/>
</dbReference>
<feature type="compositionally biased region" description="Polar residues" evidence="5">
    <location>
        <begin position="11"/>
        <end position="29"/>
    </location>
</feature>
<dbReference type="Pfam" id="PF05192">
    <property type="entry name" value="MutS_III"/>
    <property type="match status" value="1"/>
</dbReference>
<evidence type="ECO:0000256" key="1">
    <source>
        <dbReference type="ARBA" id="ARBA00006271"/>
    </source>
</evidence>
<dbReference type="GO" id="GO:0005634">
    <property type="term" value="C:nucleus"/>
    <property type="evidence" value="ECO:0007669"/>
    <property type="project" value="TreeGrafter"/>
</dbReference>
<dbReference type="InterPro" id="IPR045076">
    <property type="entry name" value="MutS"/>
</dbReference>
<dbReference type="OrthoDB" id="29596at2759"/>
<dbReference type="GO" id="GO:0006298">
    <property type="term" value="P:mismatch repair"/>
    <property type="evidence" value="ECO:0007669"/>
    <property type="project" value="InterPro"/>
</dbReference>
<dbReference type="InterPro" id="IPR027417">
    <property type="entry name" value="P-loop_NTPase"/>
</dbReference>
<feature type="compositionally biased region" description="Acidic residues" evidence="5">
    <location>
        <begin position="921"/>
        <end position="933"/>
    </location>
</feature>
<dbReference type="InterPro" id="IPR017261">
    <property type="entry name" value="DNA_mismatch_repair_MutS/MSH"/>
</dbReference>
<dbReference type="InterPro" id="IPR036187">
    <property type="entry name" value="DNA_mismatch_repair_MutS_sf"/>
</dbReference>
<dbReference type="EMBL" id="PUHQ01000060">
    <property type="protein sequence ID" value="KAG0658910.1"/>
    <property type="molecule type" value="Genomic_DNA"/>
</dbReference>
<feature type="compositionally biased region" description="Basic and acidic residues" evidence="5">
    <location>
        <begin position="935"/>
        <end position="944"/>
    </location>
</feature>
<proteinExistence type="inferred from homology"/>
<name>A0A9P6VXU1_RHOMI</name>
<reference evidence="7 8" key="1">
    <citation type="submission" date="2020-11" db="EMBL/GenBank/DDBJ databases">
        <title>Kefir isolates.</title>
        <authorList>
            <person name="Marcisauskas S."/>
            <person name="Kim Y."/>
            <person name="Blasche S."/>
        </authorList>
    </citation>
    <scope>NUCLEOTIDE SEQUENCE [LARGE SCALE GENOMIC DNA]</scope>
    <source>
        <strain evidence="7 8">KR</strain>
    </source>
</reference>
<keyword evidence="4" id="KW-0238">DNA-binding</keyword>
<keyword evidence="2" id="KW-0547">Nucleotide-binding</keyword>
<dbReference type="GO" id="GO:0030983">
    <property type="term" value="F:mismatched DNA binding"/>
    <property type="evidence" value="ECO:0007669"/>
    <property type="project" value="InterPro"/>
</dbReference>
<dbReference type="Pfam" id="PF00488">
    <property type="entry name" value="MutS_V"/>
    <property type="match status" value="1"/>
</dbReference>
<evidence type="ECO:0000256" key="4">
    <source>
        <dbReference type="ARBA" id="ARBA00023125"/>
    </source>
</evidence>
<dbReference type="InterPro" id="IPR007696">
    <property type="entry name" value="DNA_mismatch_repair_MutS_core"/>
</dbReference>
<dbReference type="Proteomes" id="UP000777482">
    <property type="component" value="Unassembled WGS sequence"/>
</dbReference>
<protein>
    <submittedName>
        <fullName evidence="7">MutS protein msh5</fullName>
    </submittedName>
</protein>